<gene>
    <name evidence="1" type="ORF">HMPREF9350_01168</name>
</gene>
<dbReference type="NCBIfam" id="NF007671">
    <property type="entry name" value="PRK10345.1"/>
    <property type="match status" value="1"/>
</dbReference>
<name>A0AAN3SGL8_ECOLX</name>
<comment type="caution">
    <text evidence="1">The sequence shown here is derived from an EMBL/GenBank/DDBJ whole genome shotgun (WGS) entry which is preliminary data.</text>
</comment>
<dbReference type="InterPro" id="IPR011009">
    <property type="entry name" value="Kinase-like_dom_sf"/>
</dbReference>
<dbReference type="Pfam" id="PF10707">
    <property type="entry name" value="YrbL-PhoP_reg"/>
    <property type="match status" value="1"/>
</dbReference>
<protein>
    <recommendedName>
        <fullName evidence="3">PhoP regulatory network protein YrbL</fullName>
    </recommendedName>
</protein>
<accession>A0AAN3SGL8</accession>
<evidence type="ECO:0000313" key="2">
    <source>
        <dbReference type="Proteomes" id="UP000005056"/>
    </source>
</evidence>
<dbReference type="SUPFAM" id="SSF56112">
    <property type="entry name" value="Protein kinase-like (PK-like)"/>
    <property type="match status" value="1"/>
</dbReference>
<proteinExistence type="predicted"/>
<organism evidence="1 2">
    <name type="scientific">Escherichia coli MS 85-1</name>
    <dbReference type="NCBI Taxonomy" id="679202"/>
    <lineage>
        <taxon>Bacteria</taxon>
        <taxon>Pseudomonadati</taxon>
        <taxon>Pseudomonadota</taxon>
        <taxon>Gammaproteobacteria</taxon>
        <taxon>Enterobacterales</taxon>
        <taxon>Enterobacteriaceae</taxon>
        <taxon>Escherichia</taxon>
    </lineage>
</organism>
<reference evidence="1 2" key="1">
    <citation type="submission" date="2010-09" db="EMBL/GenBank/DDBJ databases">
        <authorList>
            <person name="Weinstock G."/>
            <person name="Sodergren E."/>
            <person name="Clifton S."/>
            <person name="Fulton L."/>
            <person name="Fulton B."/>
            <person name="Courtney L."/>
            <person name="Fronick C."/>
            <person name="Harrison M."/>
            <person name="Strong C."/>
            <person name="Farmer C."/>
            <person name="Delahaunty K."/>
            <person name="Markovic C."/>
            <person name="Hall O."/>
            <person name="Minx P."/>
            <person name="Tomlinson C."/>
            <person name="Mitreva M."/>
            <person name="Hou S."/>
            <person name="Chen J."/>
            <person name="Wollam A."/>
            <person name="Pepin K.H."/>
            <person name="Johnson M."/>
            <person name="Bhonagiri V."/>
            <person name="Zhang X."/>
            <person name="Suruliraj S."/>
            <person name="Warren W."/>
            <person name="Chinwalla A."/>
            <person name="Mardis E.R."/>
            <person name="Wilson R.K."/>
        </authorList>
    </citation>
    <scope>NUCLEOTIDE SEQUENCE [LARGE SCALE GENOMIC DNA]</scope>
    <source>
        <strain evidence="1 2">MS 85-1</strain>
    </source>
</reference>
<evidence type="ECO:0000313" key="1">
    <source>
        <dbReference type="EMBL" id="EFU37103.1"/>
    </source>
</evidence>
<evidence type="ECO:0008006" key="3">
    <source>
        <dbReference type="Google" id="ProtNLM"/>
    </source>
</evidence>
<sequence>MFKLIDHTGDRQKIFPGDGMIRLSEQSPLGTGRHRKCYAHPEDAQRCIKIVYHRGDGGDKEIRRELKYYAHLGRRLKDWSGIPRYHGTVETDCGTGYVYDVIADFDGKPSITLTEFAEQCRYEEDIAQLRQLLKQLKRYLQDNRIVTMSLKPQNILCHRISESEVIPVVCDNIGESTLIPLATWSKWCCLRKQERLWKRFIAQPALAIALQKDLQPRESKTLALTSREA</sequence>
<dbReference type="SMR" id="A0AAN3SGL8"/>
<dbReference type="Proteomes" id="UP000005056">
    <property type="component" value="Unassembled WGS sequence"/>
</dbReference>
<dbReference type="AlphaFoldDB" id="A0AAN3SGL8"/>
<dbReference type="EMBL" id="ADWQ01000003">
    <property type="protein sequence ID" value="EFU37103.1"/>
    <property type="molecule type" value="Genomic_DNA"/>
</dbReference>
<dbReference type="InterPro" id="IPR019647">
    <property type="entry name" value="PhoP_reg_network_YrbL"/>
</dbReference>